<accession>A0A5B7IUN3</accession>
<comment type="caution">
    <text evidence="2">The sequence shown here is derived from an EMBL/GenBank/DDBJ whole genome shotgun (WGS) entry which is preliminary data.</text>
</comment>
<feature type="compositionally biased region" description="Polar residues" evidence="1">
    <location>
        <begin position="69"/>
        <end position="78"/>
    </location>
</feature>
<evidence type="ECO:0000313" key="2">
    <source>
        <dbReference type="EMBL" id="MPC85376.1"/>
    </source>
</evidence>
<evidence type="ECO:0000256" key="1">
    <source>
        <dbReference type="SAM" id="MobiDB-lite"/>
    </source>
</evidence>
<dbReference type="AlphaFoldDB" id="A0A5B7IUN3"/>
<dbReference type="EMBL" id="VSRR010068264">
    <property type="protein sequence ID" value="MPC85376.1"/>
    <property type="molecule type" value="Genomic_DNA"/>
</dbReference>
<organism evidence="2 3">
    <name type="scientific">Portunus trituberculatus</name>
    <name type="common">Swimming crab</name>
    <name type="synonym">Neptunus trituberculatus</name>
    <dbReference type="NCBI Taxonomy" id="210409"/>
    <lineage>
        <taxon>Eukaryota</taxon>
        <taxon>Metazoa</taxon>
        <taxon>Ecdysozoa</taxon>
        <taxon>Arthropoda</taxon>
        <taxon>Crustacea</taxon>
        <taxon>Multicrustacea</taxon>
        <taxon>Malacostraca</taxon>
        <taxon>Eumalacostraca</taxon>
        <taxon>Eucarida</taxon>
        <taxon>Decapoda</taxon>
        <taxon>Pleocyemata</taxon>
        <taxon>Brachyura</taxon>
        <taxon>Eubrachyura</taxon>
        <taxon>Portunoidea</taxon>
        <taxon>Portunidae</taxon>
        <taxon>Portuninae</taxon>
        <taxon>Portunus</taxon>
    </lineage>
</organism>
<protein>
    <submittedName>
        <fullName evidence="2">Uncharacterized protein</fullName>
    </submittedName>
</protein>
<dbReference type="Proteomes" id="UP000324222">
    <property type="component" value="Unassembled WGS sequence"/>
</dbReference>
<feature type="region of interest" description="Disordered" evidence="1">
    <location>
        <begin position="57"/>
        <end position="78"/>
    </location>
</feature>
<sequence length="78" mass="8290">MHRGLLSVRREQPSSIRITARPAGRLGLEHLNKVGGRLPSPSPLATERDGTQAIVGHKGAHHSGHAKATTRTTHSTAC</sequence>
<reference evidence="2 3" key="1">
    <citation type="submission" date="2019-05" db="EMBL/GenBank/DDBJ databases">
        <title>Another draft genome of Portunus trituberculatus and its Hox gene families provides insights of decapod evolution.</title>
        <authorList>
            <person name="Jeong J.-H."/>
            <person name="Song I."/>
            <person name="Kim S."/>
            <person name="Choi T."/>
            <person name="Kim D."/>
            <person name="Ryu S."/>
            <person name="Kim W."/>
        </authorList>
    </citation>
    <scope>NUCLEOTIDE SEQUENCE [LARGE SCALE GENOMIC DNA]</scope>
    <source>
        <tissue evidence="2">Muscle</tissue>
    </source>
</reference>
<name>A0A5B7IUN3_PORTR</name>
<evidence type="ECO:0000313" key="3">
    <source>
        <dbReference type="Proteomes" id="UP000324222"/>
    </source>
</evidence>
<gene>
    <name evidence="2" type="ORF">E2C01_080147</name>
</gene>
<keyword evidence="3" id="KW-1185">Reference proteome</keyword>
<proteinExistence type="predicted"/>